<dbReference type="Proteomes" id="UP000322315">
    <property type="component" value="Unassembled WGS sequence"/>
</dbReference>
<protein>
    <submittedName>
        <fullName evidence="1">G-D-S-L family lipolytic protein</fullName>
    </submittedName>
</protein>
<dbReference type="EMBL" id="VMBF01000001">
    <property type="protein sequence ID" value="TSJ81518.1"/>
    <property type="molecule type" value="Genomic_DNA"/>
</dbReference>
<dbReference type="EMBL" id="VWRS01000001">
    <property type="protein sequence ID" value="KAA5827273.1"/>
    <property type="molecule type" value="Genomic_DNA"/>
</dbReference>
<reference evidence="1" key="3">
    <citation type="submission" date="2019-09" db="EMBL/GenBank/DDBJ databases">
        <authorList>
            <person name="Zhang D.-C."/>
        </authorList>
    </citation>
    <scope>NUCLEOTIDE SEQUENCE</scope>
    <source>
        <strain evidence="1">RU-4-M-4</strain>
    </source>
</reference>
<dbReference type="OrthoDB" id="9764164at2"/>
<sequence length="566" mass="59452">MCLGLLITYKKTNMKNIKYLTLIFGLIAFVGCNEPEDVLKDTNIEPEEVVVLPELITGSTDFSTYVSIGNSLTAGFTDNALFKASQENSFPNILSQKFAMIGGGDFNQPLTNDNFGGIALGGNRILEPRLVTTGGAPVSLESVIGPVTVTTDVALNNPTGPFNNMGVPGAKSFHLLAPGYGNISGLLTDPATANPYFVRMTGTTPDASILQLAMAQTPTFFSLWIGNNDVLGYATTGGDGTNPITPVDGAPGVGFTQTYGALIATLTAGGAKGVIANIPYVTDIPHFTTVPYNALDPNDEDNGPALIAQIPTLNTVYGALNQIFNLVDPSRVISFSSTEANGVVIKDETLADLSSVIRGGLLSNRPAFEGFIAQFGLAPEAADSVATLFGIVYGQARQATADDLFVLPSLSIIGEVNETQSAFLQSQDLPEALADQFSAEGVTFPLADKWVLIPSEQDEIKKAVDAFNLTIETAATNAGLAFVDANSLLSQLATTGIETDNFILKSNLVTGGAFSLDGVHLTSRGYAMAANEFMKAIDAAYGTNFEASGNLVNTGNYPTNYSPLLQ</sequence>
<proteinExistence type="predicted"/>
<keyword evidence="3" id="KW-1185">Reference proteome</keyword>
<dbReference type="SUPFAM" id="SSF52266">
    <property type="entry name" value="SGNH hydrolase"/>
    <property type="match status" value="2"/>
</dbReference>
<comment type="caution">
    <text evidence="1">The sequence shown here is derived from an EMBL/GenBank/DDBJ whole genome shotgun (WGS) entry which is preliminary data.</text>
</comment>
<evidence type="ECO:0000313" key="2">
    <source>
        <dbReference type="EMBL" id="TSJ81518.1"/>
    </source>
</evidence>
<accession>A0A5M7BBZ1</accession>
<evidence type="ECO:0000313" key="3">
    <source>
        <dbReference type="Proteomes" id="UP000315145"/>
    </source>
</evidence>
<dbReference type="InterPro" id="IPR036514">
    <property type="entry name" value="SGNH_hydro_sf"/>
</dbReference>
<name>A0A5M7BBZ1_9FLAO</name>
<dbReference type="GO" id="GO:0016788">
    <property type="term" value="F:hydrolase activity, acting on ester bonds"/>
    <property type="evidence" value="ECO:0007669"/>
    <property type="project" value="UniProtKB-ARBA"/>
</dbReference>
<evidence type="ECO:0000313" key="1">
    <source>
        <dbReference type="EMBL" id="KAA5827273.1"/>
    </source>
</evidence>
<reference evidence="2 3" key="2">
    <citation type="submission" date="2019-07" db="EMBL/GenBank/DDBJ databases">
        <title>Algibacter marinivivus sp. nov., isolated from the surface of a marine red alga.</title>
        <authorList>
            <person name="Zhong X."/>
            <person name="Xu W."/>
            <person name="Zhang Y."/>
            <person name="Zhang Q."/>
            <person name="Du Z."/>
        </authorList>
    </citation>
    <scope>NUCLEOTIDE SEQUENCE [LARGE SCALE GENOMIC DNA]</scope>
    <source>
        <strain evidence="2 3">RU-4-M-4</strain>
    </source>
</reference>
<dbReference type="Gene3D" id="3.40.50.1110">
    <property type="entry name" value="SGNH hydrolase"/>
    <property type="match status" value="1"/>
</dbReference>
<dbReference type="AlphaFoldDB" id="A0A5M7BBZ1"/>
<gene>
    <name evidence="1" type="ORF">F2B50_00055</name>
    <name evidence="2" type="ORF">FPF71_00055</name>
</gene>
<evidence type="ECO:0000313" key="4">
    <source>
        <dbReference type="Proteomes" id="UP000322315"/>
    </source>
</evidence>
<dbReference type="Proteomes" id="UP000315145">
    <property type="component" value="Unassembled WGS sequence"/>
</dbReference>
<reference evidence="1 4" key="1">
    <citation type="journal article" date="2015" name="Int. J. Syst. Evol. Microbiol.">
        <title>Algibacter amylolyticus sp. nov., isolated from intertidal sediment.</title>
        <authorList>
            <person name="Zhang D.C."/>
            <person name="Wu J."/>
            <person name="Neuner K."/>
            <person name="Yao J."/>
            <person name="Margesin R."/>
        </authorList>
    </citation>
    <scope>NUCLEOTIDE SEQUENCE [LARGE SCALE GENOMIC DNA]</scope>
    <source>
        <strain evidence="1 4">RU-4-M-4</strain>
    </source>
</reference>
<organism evidence="1 4">
    <name type="scientific">Algibacter amylolyticus</name>
    <dbReference type="NCBI Taxonomy" id="1608400"/>
    <lineage>
        <taxon>Bacteria</taxon>
        <taxon>Pseudomonadati</taxon>
        <taxon>Bacteroidota</taxon>
        <taxon>Flavobacteriia</taxon>
        <taxon>Flavobacteriales</taxon>
        <taxon>Flavobacteriaceae</taxon>
        <taxon>Algibacter</taxon>
    </lineage>
</organism>